<dbReference type="Proteomes" id="UP001241537">
    <property type="component" value="Unassembled WGS sequence"/>
</dbReference>
<evidence type="ECO:0000259" key="1">
    <source>
        <dbReference type="Pfam" id="PF06970"/>
    </source>
</evidence>
<feature type="domain" description="Replication initiator A N-terminal" evidence="1">
    <location>
        <begin position="1"/>
        <end position="66"/>
    </location>
</feature>
<evidence type="ECO:0000259" key="2">
    <source>
        <dbReference type="Pfam" id="PF19481"/>
    </source>
</evidence>
<name>A0AAE3V9Y8_9FIRM</name>
<proteinExistence type="predicted"/>
<accession>A0AAE3V9Y8</accession>
<keyword evidence="4" id="KW-1185">Reference proteome</keyword>
<feature type="domain" description="DUF6017" evidence="2">
    <location>
        <begin position="149"/>
        <end position="262"/>
    </location>
</feature>
<dbReference type="Pfam" id="PF06970">
    <property type="entry name" value="RepA_N"/>
    <property type="match status" value="1"/>
</dbReference>
<organism evidence="3 4">
    <name type="scientific">Moryella indoligenes</name>
    <dbReference type="NCBI Taxonomy" id="371674"/>
    <lineage>
        <taxon>Bacteria</taxon>
        <taxon>Bacillati</taxon>
        <taxon>Bacillota</taxon>
        <taxon>Clostridia</taxon>
        <taxon>Lachnospirales</taxon>
        <taxon>Lachnospiraceae</taxon>
        <taxon>Moryella</taxon>
    </lineage>
</organism>
<evidence type="ECO:0000313" key="3">
    <source>
        <dbReference type="EMBL" id="MDQ0152404.1"/>
    </source>
</evidence>
<sequence length="279" mass="32370">MTEKTFDGLSGDAKILYGLCLDRVSLSRKNRWVDATGRIYIYYTLNSIMGDVGCAVQKAVKLLGELEKYGLIERVRQGQGRPSRIYVKNFLPPLRKSKHKDFDNHSSETSKTKVQGLRISKANNTEKNYTDMNETNRILSGMGCDDDAREQYREYFREKLAIEDLKERYPYDRETLDGIEELILDVVCSGKKTIRVQGENFPAGVVKSRFMKLRFDHIEYVMEQLQKTTTDIRNIRQYIIAALYNAPCTIDSYYRQAVRHDFAYPEDKKEAIQDEGHTL</sequence>
<dbReference type="EMBL" id="JAUSTO010000005">
    <property type="protein sequence ID" value="MDQ0152404.1"/>
    <property type="molecule type" value="Genomic_DNA"/>
</dbReference>
<dbReference type="InterPro" id="IPR046059">
    <property type="entry name" value="DUF6017"/>
</dbReference>
<reference evidence="3" key="1">
    <citation type="submission" date="2023-07" db="EMBL/GenBank/DDBJ databases">
        <title>Genomic Encyclopedia of Type Strains, Phase IV (KMG-IV): sequencing the most valuable type-strain genomes for metagenomic binning, comparative biology and taxonomic classification.</title>
        <authorList>
            <person name="Goeker M."/>
        </authorList>
    </citation>
    <scope>NUCLEOTIDE SEQUENCE</scope>
    <source>
        <strain evidence="3">DSM 19659</strain>
    </source>
</reference>
<dbReference type="AlphaFoldDB" id="A0AAE3V9Y8"/>
<evidence type="ECO:0008006" key="5">
    <source>
        <dbReference type="Google" id="ProtNLM"/>
    </source>
</evidence>
<dbReference type="InterPro" id="IPR010724">
    <property type="entry name" value="RepA_N"/>
</dbReference>
<evidence type="ECO:0000313" key="4">
    <source>
        <dbReference type="Proteomes" id="UP001241537"/>
    </source>
</evidence>
<dbReference type="Pfam" id="PF19481">
    <property type="entry name" value="DUF6017"/>
    <property type="match status" value="1"/>
</dbReference>
<comment type="caution">
    <text evidence="3">The sequence shown here is derived from an EMBL/GenBank/DDBJ whole genome shotgun (WGS) entry which is preliminary data.</text>
</comment>
<protein>
    <recommendedName>
        <fullName evidence="5">Replication initiator A N-terminal domain-containing protein</fullName>
    </recommendedName>
</protein>
<gene>
    <name evidence="3" type="ORF">J2S20_001093</name>
</gene>